<protein>
    <submittedName>
        <fullName evidence="1">Uncharacterized protein</fullName>
    </submittedName>
</protein>
<organism evidence="1 2">
    <name type="scientific">Leeia speluncae</name>
    <dbReference type="NCBI Taxonomy" id="2884804"/>
    <lineage>
        <taxon>Bacteria</taxon>
        <taxon>Pseudomonadati</taxon>
        <taxon>Pseudomonadota</taxon>
        <taxon>Betaproteobacteria</taxon>
        <taxon>Neisseriales</taxon>
        <taxon>Leeiaceae</taxon>
        <taxon>Leeia</taxon>
    </lineage>
</organism>
<accession>A0ABS8DA52</accession>
<evidence type="ECO:0000313" key="2">
    <source>
        <dbReference type="Proteomes" id="UP001165395"/>
    </source>
</evidence>
<reference evidence="1" key="1">
    <citation type="submission" date="2021-10" db="EMBL/GenBank/DDBJ databases">
        <title>The complete genome sequence of Leeia sp. TBRC 13508.</title>
        <authorList>
            <person name="Charoenyingcharoen P."/>
            <person name="Yukphan P."/>
        </authorList>
    </citation>
    <scope>NUCLEOTIDE SEQUENCE</scope>
    <source>
        <strain evidence="1">TBRC 13508</strain>
    </source>
</reference>
<comment type="caution">
    <text evidence="1">The sequence shown here is derived from an EMBL/GenBank/DDBJ whole genome shotgun (WGS) entry which is preliminary data.</text>
</comment>
<keyword evidence="2" id="KW-1185">Reference proteome</keyword>
<name>A0ABS8DA52_9NEIS</name>
<dbReference type="EMBL" id="JAJBZT010000012">
    <property type="protein sequence ID" value="MCB6185090.1"/>
    <property type="molecule type" value="Genomic_DNA"/>
</dbReference>
<dbReference type="RefSeq" id="WP_227181922.1">
    <property type="nucleotide sequence ID" value="NZ_JAJBZT010000012.1"/>
</dbReference>
<dbReference type="Proteomes" id="UP001165395">
    <property type="component" value="Unassembled WGS sequence"/>
</dbReference>
<gene>
    <name evidence="1" type="ORF">LIN78_16200</name>
</gene>
<evidence type="ECO:0000313" key="1">
    <source>
        <dbReference type="EMBL" id="MCB6185090.1"/>
    </source>
</evidence>
<sequence>MGQAKNRGSKEQRIADALGLKRVSLSDLKIRLGLPENASFLGYGIHNVEKDEFLSRFEETADAIMRTWGKTPELAISYAEFDDAYTVSRKCKEAIVVGMFDTGTQIYVASVTGD</sequence>
<proteinExistence type="predicted"/>